<gene>
    <name evidence="2" type="ORF">Nepgr_002478</name>
</gene>
<proteinExistence type="predicted"/>
<name>A0AAD3P9P4_NEPGR</name>
<sequence>MVLDVSSAKKNGNASKVARELLTCASDCKDNSFDMDALQNEHIAALNVTEDMEINITECMSSHEKELVKIEHEDATENSSSFGGTDSGTENAAVSSDAEVESRRQDDGTSMLALDGFDDLFRVRKKKLTTHWRNFIRPLMWRCKWVELKIRELESQALKYGRELAECSLRKQYELERFTSDNLHVKSAPTFCQGQRVNVMRRKKRKRVEEAVDIASYMAHHNLFSCYVNKKSFADYAYMDDECGNSVTPANKTTFTSDELGVNGGEWLPLDSKDGNSFEEILRLIEEAKLHLCRLRVRMDKMICENTGKFSLLDYSSLLAQCSAPNLESPNVNQGELLVGDLHTTPRHTSEKREGGQIIHESAVSSHGEVTPLPEMIEGSDQPPVEVSCKKVEGQILVYNRSIKQELQYLEDVRIEPVPPEKPLTPSKLQTGAAHGLSVPKPEPPDRTTLPNEQPTLKVRSISKLITPNNKRKRGRRRAESSRWSRKSSG</sequence>
<organism evidence="2 3">
    <name type="scientific">Nepenthes gracilis</name>
    <name type="common">Slender pitcher plant</name>
    <dbReference type="NCBI Taxonomy" id="150966"/>
    <lineage>
        <taxon>Eukaryota</taxon>
        <taxon>Viridiplantae</taxon>
        <taxon>Streptophyta</taxon>
        <taxon>Embryophyta</taxon>
        <taxon>Tracheophyta</taxon>
        <taxon>Spermatophyta</taxon>
        <taxon>Magnoliopsida</taxon>
        <taxon>eudicotyledons</taxon>
        <taxon>Gunneridae</taxon>
        <taxon>Pentapetalae</taxon>
        <taxon>Caryophyllales</taxon>
        <taxon>Nepenthaceae</taxon>
        <taxon>Nepenthes</taxon>
    </lineage>
</organism>
<dbReference type="EMBL" id="BSYO01000002">
    <property type="protein sequence ID" value="GMH00639.1"/>
    <property type="molecule type" value="Genomic_DNA"/>
</dbReference>
<protein>
    <submittedName>
        <fullName evidence="2">Uncharacterized protein</fullName>
    </submittedName>
</protein>
<evidence type="ECO:0000256" key="1">
    <source>
        <dbReference type="SAM" id="MobiDB-lite"/>
    </source>
</evidence>
<dbReference type="PANTHER" id="PTHR34057">
    <property type="entry name" value="ELONGATION FACTOR"/>
    <property type="match status" value="1"/>
</dbReference>
<evidence type="ECO:0000313" key="3">
    <source>
        <dbReference type="Proteomes" id="UP001279734"/>
    </source>
</evidence>
<accession>A0AAD3P9P4</accession>
<dbReference type="AlphaFoldDB" id="A0AAD3P9P4"/>
<feature type="region of interest" description="Disordered" evidence="1">
    <location>
        <begin position="73"/>
        <end position="107"/>
    </location>
</feature>
<dbReference type="Proteomes" id="UP001279734">
    <property type="component" value="Unassembled WGS sequence"/>
</dbReference>
<dbReference type="CDD" id="cd11650">
    <property type="entry name" value="AT4G37440_like"/>
    <property type="match status" value="1"/>
</dbReference>
<dbReference type="InterPro" id="IPR038745">
    <property type="entry name" value="AT4G37440-like"/>
</dbReference>
<evidence type="ECO:0000313" key="2">
    <source>
        <dbReference type="EMBL" id="GMH00639.1"/>
    </source>
</evidence>
<comment type="caution">
    <text evidence="2">The sequence shown here is derived from an EMBL/GenBank/DDBJ whole genome shotgun (WGS) entry which is preliminary data.</text>
</comment>
<dbReference type="PANTHER" id="PTHR34057:SF10">
    <property type="entry name" value="TRANSPOSASE, PTTA_EN_SPM, PLANT"/>
    <property type="match status" value="1"/>
</dbReference>
<reference evidence="2" key="1">
    <citation type="submission" date="2023-05" db="EMBL/GenBank/DDBJ databases">
        <title>Nepenthes gracilis genome sequencing.</title>
        <authorList>
            <person name="Fukushima K."/>
        </authorList>
    </citation>
    <scope>NUCLEOTIDE SEQUENCE</scope>
    <source>
        <strain evidence="2">SING2019-196</strain>
    </source>
</reference>
<keyword evidence="3" id="KW-1185">Reference proteome</keyword>
<feature type="compositionally biased region" description="Polar residues" evidence="1">
    <location>
        <begin position="77"/>
        <end position="94"/>
    </location>
</feature>
<feature type="region of interest" description="Disordered" evidence="1">
    <location>
        <begin position="418"/>
        <end position="490"/>
    </location>
</feature>